<protein>
    <submittedName>
        <fullName evidence="12">Transcriptional repressor</fullName>
    </submittedName>
</protein>
<reference evidence="12 13" key="1">
    <citation type="submission" date="2019-02" db="EMBL/GenBank/DDBJ databases">
        <title>Arcanobacterium bovis sp. nov., isolated from the milk of a cow with mastitis.</title>
        <authorList>
            <person name="Sammra O."/>
            <person name="Foster G."/>
            <person name="Hassan A."/>
            <person name="Alssahen M."/>
            <person name="Laemmler C."/>
            <person name="Borowiak M."/>
            <person name="Malorny B."/>
            <person name="Abdulmawjood A."/>
        </authorList>
    </citation>
    <scope>NUCLEOTIDE SEQUENCE [LARGE SCALE GENOMIC DNA]</scope>
    <source>
        <strain evidence="12 13">C605018/01/1</strain>
    </source>
</reference>
<keyword evidence="4" id="KW-0678">Repressor</keyword>
<dbReference type="InterPro" id="IPR036390">
    <property type="entry name" value="WH_DNA-bd_sf"/>
</dbReference>
<dbReference type="GO" id="GO:0008270">
    <property type="term" value="F:zinc ion binding"/>
    <property type="evidence" value="ECO:0007669"/>
    <property type="project" value="TreeGrafter"/>
</dbReference>
<dbReference type="AlphaFoldDB" id="A0A4Q9V0S2"/>
<evidence type="ECO:0000256" key="7">
    <source>
        <dbReference type="ARBA" id="ARBA00023004"/>
    </source>
</evidence>
<evidence type="ECO:0000256" key="1">
    <source>
        <dbReference type="ARBA" id="ARBA00004496"/>
    </source>
</evidence>
<dbReference type="SUPFAM" id="SSF46785">
    <property type="entry name" value="Winged helix' DNA-binding domain"/>
    <property type="match status" value="1"/>
</dbReference>
<keyword evidence="8" id="KW-0805">Transcription regulation</keyword>
<keyword evidence="13" id="KW-1185">Reference proteome</keyword>
<evidence type="ECO:0000256" key="8">
    <source>
        <dbReference type="ARBA" id="ARBA00023015"/>
    </source>
</evidence>
<dbReference type="InterPro" id="IPR002481">
    <property type="entry name" value="FUR"/>
</dbReference>
<evidence type="ECO:0000256" key="2">
    <source>
        <dbReference type="ARBA" id="ARBA00007957"/>
    </source>
</evidence>
<dbReference type="CDD" id="cd07153">
    <property type="entry name" value="Fur_like"/>
    <property type="match status" value="1"/>
</dbReference>
<keyword evidence="3" id="KW-0963">Cytoplasm</keyword>
<dbReference type="EMBL" id="SJDT01000005">
    <property type="protein sequence ID" value="TBW21066.1"/>
    <property type="molecule type" value="Genomic_DNA"/>
</dbReference>
<gene>
    <name evidence="12" type="ORF">EZJ44_07110</name>
</gene>
<evidence type="ECO:0000256" key="6">
    <source>
        <dbReference type="ARBA" id="ARBA00022833"/>
    </source>
</evidence>
<name>A0A4Q9V0S2_9ACTO</name>
<keyword evidence="6 11" id="KW-0862">Zinc</keyword>
<dbReference type="GO" id="GO:0005737">
    <property type="term" value="C:cytoplasm"/>
    <property type="evidence" value="ECO:0007669"/>
    <property type="project" value="UniProtKB-SubCell"/>
</dbReference>
<keyword evidence="10" id="KW-0804">Transcription</keyword>
<sequence length="141" mass="15653">MNSKFSDTLRQAGLRVTRPRISVLEEVSRKPHTSAETIKNGVTSKLGSVSTQAIYDVLHTLTAKGLLRKIEPAGSVPLYEIATHDNHHHLVCRNCFTVIDIPCVTGVPPCLEIPDPHGFLIDEAEVTFWGFCPRCLKNLHK</sequence>
<comment type="similarity">
    <text evidence="2">Belongs to the Fur family.</text>
</comment>
<comment type="subcellular location">
    <subcellularLocation>
        <location evidence="1">Cytoplasm</location>
    </subcellularLocation>
</comment>
<dbReference type="PANTHER" id="PTHR33202">
    <property type="entry name" value="ZINC UPTAKE REGULATION PROTEIN"/>
    <property type="match status" value="1"/>
</dbReference>
<dbReference type="GO" id="GO:0000976">
    <property type="term" value="F:transcription cis-regulatory region binding"/>
    <property type="evidence" value="ECO:0007669"/>
    <property type="project" value="TreeGrafter"/>
</dbReference>
<dbReference type="GO" id="GO:1900376">
    <property type="term" value="P:regulation of secondary metabolite biosynthetic process"/>
    <property type="evidence" value="ECO:0007669"/>
    <property type="project" value="TreeGrafter"/>
</dbReference>
<dbReference type="PANTHER" id="PTHR33202:SF18">
    <property type="entry name" value="TRANSCRIPTIONAL REGULATOR FURA"/>
    <property type="match status" value="1"/>
</dbReference>
<comment type="caution">
    <text evidence="12">The sequence shown here is derived from an EMBL/GenBank/DDBJ whole genome shotgun (WGS) entry which is preliminary data.</text>
</comment>
<evidence type="ECO:0000256" key="11">
    <source>
        <dbReference type="PIRSR" id="PIRSR602481-1"/>
    </source>
</evidence>
<evidence type="ECO:0000256" key="5">
    <source>
        <dbReference type="ARBA" id="ARBA00022723"/>
    </source>
</evidence>
<accession>A0A4Q9V0S2</accession>
<dbReference type="RefSeq" id="WP_131281752.1">
    <property type="nucleotide sequence ID" value="NZ_JBHSLR010000002.1"/>
</dbReference>
<organism evidence="12 13">
    <name type="scientific">Arcanobacterium bovis</name>
    <dbReference type="NCBI Taxonomy" id="2529275"/>
    <lineage>
        <taxon>Bacteria</taxon>
        <taxon>Bacillati</taxon>
        <taxon>Actinomycetota</taxon>
        <taxon>Actinomycetes</taxon>
        <taxon>Actinomycetales</taxon>
        <taxon>Actinomycetaceae</taxon>
        <taxon>Arcanobacterium</taxon>
    </lineage>
</organism>
<dbReference type="GO" id="GO:0003700">
    <property type="term" value="F:DNA-binding transcription factor activity"/>
    <property type="evidence" value="ECO:0007669"/>
    <property type="project" value="InterPro"/>
</dbReference>
<dbReference type="GO" id="GO:0045892">
    <property type="term" value="P:negative regulation of DNA-templated transcription"/>
    <property type="evidence" value="ECO:0007669"/>
    <property type="project" value="TreeGrafter"/>
</dbReference>
<feature type="binding site" evidence="11">
    <location>
        <position position="95"/>
    </location>
    <ligand>
        <name>Zn(2+)</name>
        <dbReference type="ChEBI" id="CHEBI:29105"/>
    </ligand>
</feature>
<evidence type="ECO:0000256" key="10">
    <source>
        <dbReference type="ARBA" id="ARBA00023163"/>
    </source>
</evidence>
<dbReference type="InterPro" id="IPR043135">
    <property type="entry name" value="Fur_C"/>
</dbReference>
<comment type="cofactor">
    <cofactor evidence="11">
        <name>Zn(2+)</name>
        <dbReference type="ChEBI" id="CHEBI:29105"/>
    </cofactor>
    <text evidence="11">Binds 1 zinc ion per subunit.</text>
</comment>
<feature type="binding site" evidence="11">
    <location>
        <position position="92"/>
    </location>
    <ligand>
        <name>Zn(2+)</name>
        <dbReference type="ChEBI" id="CHEBI:29105"/>
    </ligand>
</feature>
<dbReference type="Gene3D" id="3.30.1490.190">
    <property type="match status" value="1"/>
</dbReference>
<feature type="binding site" evidence="11">
    <location>
        <position position="135"/>
    </location>
    <ligand>
        <name>Zn(2+)</name>
        <dbReference type="ChEBI" id="CHEBI:29105"/>
    </ligand>
</feature>
<keyword evidence="5 11" id="KW-0479">Metal-binding</keyword>
<feature type="binding site" evidence="11">
    <location>
        <position position="132"/>
    </location>
    <ligand>
        <name>Zn(2+)</name>
        <dbReference type="ChEBI" id="CHEBI:29105"/>
    </ligand>
</feature>
<evidence type="ECO:0000313" key="13">
    <source>
        <dbReference type="Proteomes" id="UP000293036"/>
    </source>
</evidence>
<dbReference type="InterPro" id="IPR036388">
    <property type="entry name" value="WH-like_DNA-bd_sf"/>
</dbReference>
<dbReference type="Proteomes" id="UP000293036">
    <property type="component" value="Unassembled WGS sequence"/>
</dbReference>
<dbReference type="Pfam" id="PF01475">
    <property type="entry name" value="FUR"/>
    <property type="match status" value="1"/>
</dbReference>
<evidence type="ECO:0000313" key="12">
    <source>
        <dbReference type="EMBL" id="TBW21066.1"/>
    </source>
</evidence>
<dbReference type="Gene3D" id="1.10.10.10">
    <property type="entry name" value="Winged helix-like DNA-binding domain superfamily/Winged helix DNA-binding domain"/>
    <property type="match status" value="1"/>
</dbReference>
<keyword evidence="7" id="KW-0408">Iron</keyword>
<evidence type="ECO:0000256" key="4">
    <source>
        <dbReference type="ARBA" id="ARBA00022491"/>
    </source>
</evidence>
<evidence type="ECO:0000256" key="3">
    <source>
        <dbReference type="ARBA" id="ARBA00022490"/>
    </source>
</evidence>
<proteinExistence type="inferred from homology"/>
<keyword evidence="9" id="KW-0238">DNA-binding</keyword>
<dbReference type="OrthoDB" id="5242893at2"/>
<evidence type="ECO:0000256" key="9">
    <source>
        <dbReference type="ARBA" id="ARBA00023125"/>
    </source>
</evidence>